<dbReference type="OrthoDB" id="694195at2759"/>
<reference evidence="2" key="1">
    <citation type="submission" date="2020-07" db="EMBL/GenBank/DDBJ databases">
        <title>Genome sequence and genetic diversity analysis of an under-domesticated orphan crop, white fonio (Digitaria exilis).</title>
        <authorList>
            <person name="Bennetzen J.L."/>
            <person name="Chen S."/>
            <person name="Ma X."/>
            <person name="Wang X."/>
            <person name="Yssel A.E.J."/>
            <person name="Chaluvadi S.R."/>
            <person name="Johnson M."/>
            <person name="Gangashetty P."/>
            <person name="Hamidou F."/>
            <person name="Sanogo M.D."/>
            <person name="Zwaenepoel A."/>
            <person name="Wallace J."/>
            <person name="Van De Peer Y."/>
            <person name="Van Deynze A."/>
        </authorList>
    </citation>
    <scope>NUCLEOTIDE SEQUENCE</scope>
    <source>
        <tissue evidence="2">Leaves</tissue>
    </source>
</reference>
<organism evidence="2 3">
    <name type="scientific">Digitaria exilis</name>
    <dbReference type="NCBI Taxonomy" id="1010633"/>
    <lineage>
        <taxon>Eukaryota</taxon>
        <taxon>Viridiplantae</taxon>
        <taxon>Streptophyta</taxon>
        <taxon>Embryophyta</taxon>
        <taxon>Tracheophyta</taxon>
        <taxon>Spermatophyta</taxon>
        <taxon>Magnoliopsida</taxon>
        <taxon>Liliopsida</taxon>
        <taxon>Poales</taxon>
        <taxon>Poaceae</taxon>
        <taxon>PACMAD clade</taxon>
        <taxon>Panicoideae</taxon>
        <taxon>Panicodae</taxon>
        <taxon>Paniceae</taxon>
        <taxon>Anthephorinae</taxon>
        <taxon>Digitaria</taxon>
    </lineage>
</organism>
<dbReference type="Proteomes" id="UP000636709">
    <property type="component" value="Unassembled WGS sequence"/>
</dbReference>
<protein>
    <recommendedName>
        <fullName evidence="1">Reverse transcriptase zinc-binding domain-containing protein</fullName>
    </recommendedName>
</protein>
<dbReference type="AlphaFoldDB" id="A0A835B595"/>
<accession>A0A835B595</accession>
<proteinExistence type="predicted"/>
<feature type="domain" description="Reverse transcriptase zinc-binding" evidence="1">
    <location>
        <begin position="22"/>
        <end position="86"/>
    </location>
</feature>
<keyword evidence="3" id="KW-1185">Reference proteome</keyword>
<comment type="caution">
    <text evidence="2">The sequence shown here is derived from an EMBL/GenBank/DDBJ whole genome shotgun (WGS) entry which is preliminary data.</text>
</comment>
<evidence type="ECO:0000313" key="2">
    <source>
        <dbReference type="EMBL" id="KAF8688277.1"/>
    </source>
</evidence>
<dbReference type="EMBL" id="JACEFO010002030">
    <property type="protein sequence ID" value="KAF8688277.1"/>
    <property type="molecule type" value="Genomic_DNA"/>
</dbReference>
<sequence>MASIPPSLLTEHSWLALTARLTLMQKAKVEGKHRFFAWLLVQCKILTADKLLKRNWPCNPMCPLCDQEPESAEHLILNCVYAKEVWIRMSQETGGLLQVPLHGLSMEEWWNSNLQGREKKQQIRRASLMIYTAWNLWRERNWRIFDAVYMLPAWVVQMIKDEIGVRFQACGGEELIPSTNV</sequence>
<dbReference type="InterPro" id="IPR026960">
    <property type="entry name" value="RVT-Znf"/>
</dbReference>
<evidence type="ECO:0000313" key="3">
    <source>
        <dbReference type="Proteomes" id="UP000636709"/>
    </source>
</evidence>
<dbReference type="Pfam" id="PF13966">
    <property type="entry name" value="zf-RVT"/>
    <property type="match status" value="1"/>
</dbReference>
<evidence type="ECO:0000259" key="1">
    <source>
        <dbReference type="Pfam" id="PF13966"/>
    </source>
</evidence>
<gene>
    <name evidence="2" type="ORF">HU200_042330</name>
</gene>
<name>A0A835B595_9POAL</name>